<dbReference type="AlphaFoldDB" id="A0A1T4WT88"/>
<evidence type="ECO:0000256" key="1">
    <source>
        <dbReference type="ARBA" id="ARBA00022741"/>
    </source>
</evidence>
<protein>
    <submittedName>
        <fullName evidence="3">HDIG domain-containing protein</fullName>
    </submittedName>
</protein>
<keyword evidence="4" id="KW-1185">Reference proteome</keyword>
<dbReference type="InterPro" id="IPR050124">
    <property type="entry name" value="tRNA_CCA-adding_enzyme"/>
</dbReference>
<dbReference type="CDD" id="cd00077">
    <property type="entry name" value="HDc"/>
    <property type="match status" value="1"/>
</dbReference>
<evidence type="ECO:0000313" key="4">
    <source>
        <dbReference type="Proteomes" id="UP000190105"/>
    </source>
</evidence>
<gene>
    <name evidence="3" type="ORF">SAMN05443428_103154</name>
</gene>
<dbReference type="NCBIfam" id="TIGR00277">
    <property type="entry name" value="HDIG"/>
    <property type="match status" value="1"/>
</dbReference>
<dbReference type="PANTHER" id="PTHR47545:SF2">
    <property type="entry name" value="CC-ADDING TRNA NUCLEOTIDYLTRANSFERASE"/>
    <property type="match status" value="1"/>
</dbReference>
<dbReference type="Gene3D" id="1.10.3090.10">
    <property type="entry name" value="cca-adding enzyme, domain 2"/>
    <property type="match status" value="1"/>
</dbReference>
<dbReference type="InterPro" id="IPR006675">
    <property type="entry name" value="HDIG_dom"/>
</dbReference>
<evidence type="ECO:0000259" key="2">
    <source>
        <dbReference type="Pfam" id="PF01966"/>
    </source>
</evidence>
<dbReference type="RefSeq" id="WP_078695608.1">
    <property type="nucleotide sequence ID" value="NZ_FUYH01000003.1"/>
</dbReference>
<proteinExistence type="predicted"/>
<dbReference type="PANTHER" id="PTHR47545">
    <property type="entry name" value="MULTIFUNCTIONAL CCA PROTEIN"/>
    <property type="match status" value="1"/>
</dbReference>
<dbReference type="STRING" id="1147123.SAMN05443428_103154"/>
<accession>A0A1T4WT88</accession>
<keyword evidence="1" id="KW-0547">Nucleotide-binding</keyword>
<organism evidence="3 4">
    <name type="scientific">Caloramator quimbayensis</name>
    <dbReference type="NCBI Taxonomy" id="1147123"/>
    <lineage>
        <taxon>Bacteria</taxon>
        <taxon>Bacillati</taxon>
        <taxon>Bacillota</taxon>
        <taxon>Clostridia</taxon>
        <taxon>Eubacteriales</taxon>
        <taxon>Clostridiaceae</taxon>
        <taxon>Caloramator</taxon>
    </lineage>
</organism>
<dbReference type="EMBL" id="FUYH01000003">
    <property type="protein sequence ID" value="SKA80058.1"/>
    <property type="molecule type" value="Genomic_DNA"/>
</dbReference>
<sequence length="215" mass="25202">MNSKKEIFNEIDKHLMNDNKPSEFIKNLFENEKISKTYPFTMLSDLKKVEQNKKYHPEGDVFTHTLMVVDEAASRRNKSKNQRVFMWAALLHDIGKAPTTAIRNGKITSYEHEKVGRRMAVDFLRELTDNQDFIKGVASMVRWHMEALFVIKNMAFSSIGEMLKEVSLYEIALLNLCDRLGRGDMTYEKARDEIRGIKMFVKKCKEYKMHNRLNV</sequence>
<dbReference type="Pfam" id="PF01966">
    <property type="entry name" value="HD"/>
    <property type="match status" value="1"/>
</dbReference>
<dbReference type="Proteomes" id="UP000190105">
    <property type="component" value="Unassembled WGS sequence"/>
</dbReference>
<dbReference type="OrthoDB" id="9805698at2"/>
<dbReference type="GO" id="GO:0000166">
    <property type="term" value="F:nucleotide binding"/>
    <property type="evidence" value="ECO:0007669"/>
    <property type="project" value="UniProtKB-KW"/>
</dbReference>
<dbReference type="SUPFAM" id="SSF109604">
    <property type="entry name" value="HD-domain/PDEase-like"/>
    <property type="match status" value="1"/>
</dbReference>
<dbReference type="InterPro" id="IPR003607">
    <property type="entry name" value="HD/PDEase_dom"/>
</dbReference>
<dbReference type="InterPro" id="IPR006674">
    <property type="entry name" value="HD_domain"/>
</dbReference>
<feature type="domain" description="HD" evidence="2">
    <location>
        <begin position="61"/>
        <end position="155"/>
    </location>
</feature>
<reference evidence="4" key="1">
    <citation type="submission" date="2017-02" db="EMBL/GenBank/DDBJ databases">
        <authorList>
            <person name="Varghese N."/>
            <person name="Submissions S."/>
        </authorList>
    </citation>
    <scope>NUCLEOTIDE SEQUENCE [LARGE SCALE GENOMIC DNA]</scope>
    <source>
        <strain evidence="4">USBA 833</strain>
    </source>
</reference>
<name>A0A1T4WT88_9CLOT</name>
<evidence type="ECO:0000313" key="3">
    <source>
        <dbReference type="EMBL" id="SKA80058.1"/>
    </source>
</evidence>